<dbReference type="KEGG" id="spir:CWM47_37630"/>
<dbReference type="EMBL" id="CP025096">
    <property type="protein sequence ID" value="AUD07042.1"/>
    <property type="molecule type" value="Genomic_DNA"/>
</dbReference>
<organism evidence="1 2">
    <name type="scientific">Spirosoma pollinicola</name>
    <dbReference type="NCBI Taxonomy" id="2057025"/>
    <lineage>
        <taxon>Bacteria</taxon>
        <taxon>Pseudomonadati</taxon>
        <taxon>Bacteroidota</taxon>
        <taxon>Cytophagia</taxon>
        <taxon>Cytophagales</taxon>
        <taxon>Cytophagaceae</taxon>
        <taxon>Spirosoma</taxon>
    </lineage>
</organism>
<accession>A0A2K8ZAY8</accession>
<name>A0A2K8ZAY8_9BACT</name>
<gene>
    <name evidence="1" type="ORF">CWM47_37630</name>
</gene>
<keyword evidence="2" id="KW-1185">Reference proteome</keyword>
<dbReference type="RefSeq" id="WP_100993604.1">
    <property type="nucleotide sequence ID" value="NZ_CP025096.1"/>
</dbReference>
<reference evidence="1 2" key="1">
    <citation type="submission" date="2017-11" db="EMBL/GenBank/DDBJ databases">
        <title>Taxonomic description and genome sequences of Spirosoma HA7 sp. nov., isolated from pollen microhabitat of Corylus avellana.</title>
        <authorList>
            <person name="Ambika Manirajan B."/>
            <person name="Suarez C."/>
            <person name="Ratering S."/>
            <person name="Geissler-Plaum R."/>
            <person name="Cardinale M."/>
            <person name="Sylvia S."/>
        </authorList>
    </citation>
    <scope>NUCLEOTIDE SEQUENCE [LARGE SCALE GENOMIC DNA]</scope>
    <source>
        <strain evidence="1 2">HA7</strain>
    </source>
</reference>
<sequence length="95" mass="10846">MKPLKIYSLERKLVAFGLWMDADFINFFDEYGNYSAYGVTTGKGLLDIYNIDGDWIKYGIGNLDGLLDIYTLDGTYVFYGLPWLTPKQAIKRTGL</sequence>
<proteinExistence type="predicted"/>
<evidence type="ECO:0000313" key="2">
    <source>
        <dbReference type="Proteomes" id="UP000232883"/>
    </source>
</evidence>
<protein>
    <submittedName>
        <fullName evidence="1">Uncharacterized protein</fullName>
    </submittedName>
</protein>
<dbReference type="AlphaFoldDB" id="A0A2K8ZAY8"/>
<evidence type="ECO:0000313" key="1">
    <source>
        <dbReference type="EMBL" id="AUD07042.1"/>
    </source>
</evidence>
<dbReference type="Proteomes" id="UP000232883">
    <property type="component" value="Chromosome"/>
</dbReference>